<dbReference type="GO" id="GO:0005524">
    <property type="term" value="F:ATP binding"/>
    <property type="evidence" value="ECO:0007669"/>
    <property type="project" value="UniProtKB-UniRule"/>
</dbReference>
<feature type="compositionally biased region" description="Pro residues" evidence="2">
    <location>
        <begin position="498"/>
        <end position="509"/>
    </location>
</feature>
<dbReference type="InterPro" id="IPR023610">
    <property type="entry name" value="PInositol-4/5-P-5/4-kinase"/>
</dbReference>
<sequence length="1063" mass="116972">MPSKEPPNIRRIMSEPVSAPPPPPKKKANNNDDNKNNSNDNNKNYNSPKSNAVAASPSRDGTQPPPTPPLKRPSSAPIPRRSLTPPRRIPRTTPDAPTPLMMRSSVGRGNIGVVSSPLERTEPQISREAVHGNMSGDTSREEKGEAKTSVVSQSEPMRPRPPFPKNIRSKQSPFMHKPSPVARREATEDGGKSNHKKNSPRNGRETPPPLPPDSPDTPRTPNIKKPPESEMESWGSNDSKVFMPSEPSILVGLGSISEHNNNNDIKSADEIALMKAIAKEHKIPNATMLRRHISQMKKRRGARRVPILNNPWEKQVPLRKTPPPVPLPPAPPRRPKVPLVIAARGEAKGGRRLAGAQVKGVVGVLGRRVNTEAKGGGGDRSRLKLKRIEIGHNQQDSMMDTGVASPRTPPEDNRELQWVQTCTPSASVAPSWRNASQTALPTGRGNADTTVIDEEEGEGMLSVQSLPPIAITSAGEEEEVDRGGEQGGGGNDDRSDASPPPAFTPPSLPPEIRKFRSSFNASPKPPPKPPCRDRSRLPTPIGATKTRTVAYTNNNPPPKPPRPTADKGTVNVALTPPPPPERKRVGIAPQLPTEADEGAILRSDLDQCIRVGISASHRTRDEAFKLAHAPEEETDQYGFKETLFLNTGKTHYSFRIYSQKDFACIRARFGVSDKVFEQFVGYDSPDFSGGPSKGKSKRFVYFSGGKKFVMKTMSEEEALTVRKCLPSYLKHIQNNPNTLLSRTYGLYRLQLNVAHKPGEKKSLSMSQSKIQPKIYLCIMNNVFDSPLDIHYKSTLSIFTTSSDPAVDWHWRSSDAEGSKRHRDIVPASTEEESEERSPRERGLSLSKCRGAKKIYLGDRRRALLLQQLKYDSDWLAENNIIDYSLLCGMSFMDDQTCGDGDDDKQSNEGGYQTSPGCLPITTSPTPPRPPPRCSSIPGKRAMQPPAPPQRPSSPENEKRLKALASAHEWRDGKDGVPKVDCAEESIMGTRGIFQADKGGILSQGGARQVTYFFGVINISEGHDLRKRAETGVRSSLEERKSFSDVHHRDYADRFHSFISTITQ</sequence>
<evidence type="ECO:0000259" key="3">
    <source>
        <dbReference type="PROSITE" id="PS51455"/>
    </source>
</evidence>
<keyword evidence="1" id="KW-0808">Transferase</keyword>
<feature type="region of interest" description="Disordered" evidence="2">
    <location>
        <begin position="898"/>
        <end position="959"/>
    </location>
</feature>
<evidence type="ECO:0000313" key="4">
    <source>
        <dbReference type="EMBL" id="CAE0667626.1"/>
    </source>
</evidence>
<dbReference type="EMBL" id="HBIV01026851">
    <property type="protein sequence ID" value="CAE0667626.1"/>
    <property type="molecule type" value="Transcribed_RNA"/>
</dbReference>
<feature type="compositionally biased region" description="Low complexity" evidence="2">
    <location>
        <begin position="36"/>
        <end position="62"/>
    </location>
</feature>
<dbReference type="GO" id="GO:0005886">
    <property type="term" value="C:plasma membrane"/>
    <property type="evidence" value="ECO:0007669"/>
    <property type="project" value="TreeGrafter"/>
</dbReference>
<feature type="compositionally biased region" description="Low complexity" evidence="2">
    <location>
        <begin position="933"/>
        <end position="943"/>
    </location>
</feature>
<dbReference type="InterPro" id="IPR027483">
    <property type="entry name" value="PInositol-4-P-4/5-kinase_C_sf"/>
</dbReference>
<keyword evidence="1" id="KW-0418">Kinase</keyword>
<evidence type="ECO:0000256" key="2">
    <source>
        <dbReference type="SAM" id="MobiDB-lite"/>
    </source>
</evidence>
<dbReference type="GO" id="GO:0016308">
    <property type="term" value="F:1-phosphatidylinositol-4-phosphate 5-kinase activity"/>
    <property type="evidence" value="ECO:0007669"/>
    <property type="project" value="TreeGrafter"/>
</dbReference>
<dbReference type="PANTHER" id="PTHR23086">
    <property type="entry name" value="PHOSPHATIDYLINOSITOL-4-PHOSPHATE 5-KINASE"/>
    <property type="match status" value="1"/>
</dbReference>
<feature type="region of interest" description="Disordered" evidence="2">
    <location>
        <begin position="819"/>
        <end position="844"/>
    </location>
</feature>
<dbReference type="SUPFAM" id="SSF56104">
    <property type="entry name" value="SAICAR synthase-like"/>
    <property type="match status" value="1"/>
</dbReference>
<feature type="compositionally biased region" description="Polar residues" evidence="2">
    <location>
        <begin position="418"/>
        <end position="440"/>
    </location>
</feature>
<feature type="region of interest" description="Disordered" evidence="2">
    <location>
        <begin position="1"/>
        <end position="245"/>
    </location>
</feature>
<dbReference type="SMART" id="SM00330">
    <property type="entry name" value="PIPKc"/>
    <property type="match status" value="1"/>
</dbReference>
<feature type="region of interest" description="Disordered" evidence="2">
    <location>
        <begin position="392"/>
        <end position="449"/>
    </location>
</feature>
<dbReference type="Gene3D" id="3.30.810.10">
    <property type="entry name" value="2-Layer Sandwich"/>
    <property type="match status" value="1"/>
</dbReference>
<dbReference type="AlphaFoldDB" id="A0A7S3Z099"/>
<proteinExistence type="predicted"/>
<dbReference type="PROSITE" id="PS51455">
    <property type="entry name" value="PIPK"/>
    <property type="match status" value="1"/>
</dbReference>
<reference evidence="4" key="1">
    <citation type="submission" date="2021-01" db="EMBL/GenBank/DDBJ databases">
        <authorList>
            <person name="Corre E."/>
            <person name="Pelletier E."/>
            <person name="Niang G."/>
            <person name="Scheremetjew M."/>
            <person name="Finn R."/>
            <person name="Kale V."/>
            <person name="Holt S."/>
            <person name="Cochrane G."/>
            <person name="Meng A."/>
            <person name="Brown T."/>
            <person name="Cohen L."/>
        </authorList>
    </citation>
    <scope>NUCLEOTIDE SEQUENCE</scope>
    <source>
        <strain evidence="4">CCCM811</strain>
    </source>
</reference>
<organism evidence="4">
    <name type="scientific">Lotharella globosa</name>
    <dbReference type="NCBI Taxonomy" id="91324"/>
    <lineage>
        <taxon>Eukaryota</taxon>
        <taxon>Sar</taxon>
        <taxon>Rhizaria</taxon>
        <taxon>Cercozoa</taxon>
        <taxon>Chlorarachniophyceae</taxon>
        <taxon>Lotharella</taxon>
    </lineage>
</organism>
<dbReference type="InterPro" id="IPR002498">
    <property type="entry name" value="PInositol-4-P-4/5-kinase_core"/>
</dbReference>
<gene>
    <name evidence="4" type="ORF">LGLO00237_LOCUS19249</name>
</gene>
<feature type="compositionally biased region" description="Low complexity" evidence="2">
    <location>
        <begin position="72"/>
        <end position="99"/>
    </location>
</feature>
<name>A0A7S3Z099_9EUKA</name>
<accession>A0A7S3Z099</accession>
<protein>
    <recommendedName>
        <fullName evidence="3">PIPK domain-containing protein</fullName>
    </recommendedName>
</protein>
<dbReference type="PANTHER" id="PTHR23086:SF8">
    <property type="entry name" value="PHOSPHATIDYLINOSITOL 5-PHOSPHATE 4-KINASE, ISOFORM A"/>
    <property type="match status" value="1"/>
</dbReference>
<dbReference type="Gene3D" id="3.30.800.10">
    <property type="entry name" value="Phosphatidylinositol Phosphate Kinase II Beta"/>
    <property type="match status" value="1"/>
</dbReference>
<dbReference type="Pfam" id="PF01504">
    <property type="entry name" value="PIP5K"/>
    <property type="match status" value="1"/>
</dbReference>
<dbReference type="GO" id="GO:0046854">
    <property type="term" value="P:phosphatidylinositol phosphate biosynthetic process"/>
    <property type="evidence" value="ECO:0007669"/>
    <property type="project" value="TreeGrafter"/>
</dbReference>
<evidence type="ECO:0000256" key="1">
    <source>
        <dbReference type="PROSITE-ProRule" id="PRU00781"/>
    </source>
</evidence>
<feature type="domain" description="PIPK" evidence="3">
    <location>
        <begin position="593"/>
        <end position="1062"/>
    </location>
</feature>
<feature type="compositionally biased region" description="Pro residues" evidence="2">
    <location>
        <begin position="206"/>
        <end position="215"/>
    </location>
</feature>
<keyword evidence="1" id="KW-0067">ATP-binding</keyword>
<dbReference type="InterPro" id="IPR027484">
    <property type="entry name" value="PInositol-4-P-5-kinase_N"/>
</dbReference>
<feature type="region of interest" description="Disordered" evidence="2">
    <location>
        <begin position="474"/>
        <end position="586"/>
    </location>
</feature>
<feature type="compositionally biased region" description="Basic and acidic residues" evidence="2">
    <location>
        <begin position="182"/>
        <end position="192"/>
    </location>
</feature>
<keyword evidence="1" id="KW-0547">Nucleotide-binding</keyword>